<proteinExistence type="inferred from homology"/>
<feature type="domain" description="Ribosomal RNA small subunit methyltransferase E methyltransferase" evidence="13">
    <location>
        <begin position="70"/>
        <end position="234"/>
    </location>
</feature>
<organism evidence="15 16">
    <name type="scientific">Breznakia pachnodae</name>
    <dbReference type="NCBI Taxonomy" id="265178"/>
    <lineage>
        <taxon>Bacteria</taxon>
        <taxon>Bacillati</taxon>
        <taxon>Bacillota</taxon>
        <taxon>Erysipelotrichia</taxon>
        <taxon>Erysipelotrichales</taxon>
        <taxon>Erysipelotrichaceae</taxon>
        <taxon>Breznakia</taxon>
    </lineage>
</organism>
<evidence type="ECO:0000256" key="12">
    <source>
        <dbReference type="PIRNR" id="PIRNR015601"/>
    </source>
</evidence>
<keyword evidence="7 12" id="KW-0489">Methyltransferase</keyword>
<name>A0ABU0E7U2_9FIRM</name>
<gene>
    <name evidence="15" type="ORF">J2S15_003733</name>
</gene>
<keyword evidence="6 12" id="KW-0698">rRNA processing</keyword>
<dbReference type="RefSeq" id="WP_307411317.1">
    <property type="nucleotide sequence ID" value="NZ_JAUSUR010000008.1"/>
</dbReference>
<dbReference type="InterPro" id="IPR006700">
    <property type="entry name" value="RsmE"/>
</dbReference>
<evidence type="ECO:0000259" key="13">
    <source>
        <dbReference type="Pfam" id="PF04452"/>
    </source>
</evidence>
<evidence type="ECO:0000256" key="4">
    <source>
        <dbReference type="ARBA" id="ARBA00013673"/>
    </source>
</evidence>
<dbReference type="EC" id="2.1.1.193" evidence="3 12"/>
<evidence type="ECO:0000256" key="5">
    <source>
        <dbReference type="ARBA" id="ARBA00022490"/>
    </source>
</evidence>
<dbReference type="InterPro" id="IPR046886">
    <property type="entry name" value="RsmE_MTase_dom"/>
</dbReference>
<dbReference type="PANTHER" id="PTHR30027">
    <property type="entry name" value="RIBOSOMAL RNA SMALL SUBUNIT METHYLTRANSFERASE E"/>
    <property type="match status" value="1"/>
</dbReference>
<evidence type="ECO:0000256" key="9">
    <source>
        <dbReference type="ARBA" id="ARBA00022691"/>
    </source>
</evidence>
<keyword evidence="16" id="KW-1185">Reference proteome</keyword>
<dbReference type="Pfam" id="PF20260">
    <property type="entry name" value="PUA_4"/>
    <property type="match status" value="1"/>
</dbReference>
<evidence type="ECO:0000256" key="1">
    <source>
        <dbReference type="ARBA" id="ARBA00004496"/>
    </source>
</evidence>
<sequence length="239" mass="27580">MQQYFIDQQIEEMKPVLFSKEQQHHIKRVLRMRNSDVVKVIDSTSTPYLVKLTVDEEVTGEVVERLQKNEEPIKVTLLQGMIKGERWDMLIQKACEFGVDSIVPVVSSRTVVKLNDKIDKKLERYNKIALEACEQSRRDHLVEVVTPTKFQNIENYKSELNVIAYEDADTKGESLKRLLSNYPEVKSVTILIGSEGGFSQEEVAFAIDKGYYCVSLGHRIFRAESAAWAMLQSLMFYYE</sequence>
<feature type="domain" description="Ribosomal RNA small subunit methyltransferase E PUA-like" evidence="14">
    <location>
        <begin position="20"/>
        <end position="54"/>
    </location>
</feature>
<protein>
    <recommendedName>
        <fullName evidence="4 12">Ribosomal RNA small subunit methyltransferase E</fullName>
        <ecNumber evidence="3 12">2.1.1.193</ecNumber>
    </recommendedName>
</protein>
<keyword evidence="8 12" id="KW-0808">Transferase</keyword>
<dbReference type="Pfam" id="PF04452">
    <property type="entry name" value="Methyltrans_RNA"/>
    <property type="match status" value="1"/>
</dbReference>
<dbReference type="InterPro" id="IPR029028">
    <property type="entry name" value="Alpha/beta_knot_MTases"/>
</dbReference>
<keyword evidence="9 12" id="KW-0949">S-adenosyl-L-methionine</keyword>
<evidence type="ECO:0000259" key="14">
    <source>
        <dbReference type="Pfam" id="PF20260"/>
    </source>
</evidence>
<dbReference type="InterPro" id="IPR015947">
    <property type="entry name" value="PUA-like_sf"/>
</dbReference>
<dbReference type="InterPro" id="IPR046887">
    <property type="entry name" value="RsmE_PUA-like"/>
</dbReference>
<evidence type="ECO:0000313" key="15">
    <source>
        <dbReference type="EMBL" id="MDQ0362972.1"/>
    </source>
</evidence>
<dbReference type="GO" id="GO:0008168">
    <property type="term" value="F:methyltransferase activity"/>
    <property type="evidence" value="ECO:0007669"/>
    <property type="project" value="UniProtKB-KW"/>
</dbReference>
<reference evidence="15 16" key="1">
    <citation type="submission" date="2023-07" db="EMBL/GenBank/DDBJ databases">
        <title>Genomic Encyclopedia of Type Strains, Phase IV (KMG-IV): sequencing the most valuable type-strain genomes for metagenomic binning, comparative biology and taxonomic classification.</title>
        <authorList>
            <person name="Goeker M."/>
        </authorList>
    </citation>
    <scope>NUCLEOTIDE SEQUENCE [LARGE SCALE GENOMIC DNA]</scope>
    <source>
        <strain evidence="15 16">DSM 16784</strain>
    </source>
</reference>
<keyword evidence="5 12" id="KW-0963">Cytoplasm</keyword>
<dbReference type="Gene3D" id="3.40.1280.10">
    <property type="match status" value="1"/>
</dbReference>
<dbReference type="InterPro" id="IPR029026">
    <property type="entry name" value="tRNA_m1G_MTases_N"/>
</dbReference>
<evidence type="ECO:0000256" key="8">
    <source>
        <dbReference type="ARBA" id="ARBA00022679"/>
    </source>
</evidence>
<comment type="function">
    <text evidence="10 12">Specifically methylates the N3 position of the uracil ring of uridine 1498 (m3U1498) in 16S rRNA. Acts on the fully assembled 30S ribosomal subunit.</text>
</comment>
<evidence type="ECO:0000256" key="7">
    <source>
        <dbReference type="ARBA" id="ARBA00022603"/>
    </source>
</evidence>
<comment type="caution">
    <text evidence="15">The sequence shown here is derived from an EMBL/GenBank/DDBJ whole genome shotgun (WGS) entry which is preliminary data.</text>
</comment>
<accession>A0ABU0E7U2</accession>
<comment type="subcellular location">
    <subcellularLocation>
        <location evidence="1 12">Cytoplasm</location>
    </subcellularLocation>
</comment>
<dbReference type="SUPFAM" id="SSF88697">
    <property type="entry name" value="PUA domain-like"/>
    <property type="match status" value="1"/>
</dbReference>
<evidence type="ECO:0000256" key="11">
    <source>
        <dbReference type="ARBA" id="ARBA00047944"/>
    </source>
</evidence>
<dbReference type="GO" id="GO:0032259">
    <property type="term" value="P:methylation"/>
    <property type="evidence" value="ECO:0007669"/>
    <property type="project" value="UniProtKB-KW"/>
</dbReference>
<dbReference type="CDD" id="cd18084">
    <property type="entry name" value="RsmE-like"/>
    <property type="match status" value="1"/>
</dbReference>
<evidence type="ECO:0000256" key="2">
    <source>
        <dbReference type="ARBA" id="ARBA00005528"/>
    </source>
</evidence>
<evidence type="ECO:0000313" key="16">
    <source>
        <dbReference type="Proteomes" id="UP001230220"/>
    </source>
</evidence>
<evidence type="ECO:0000256" key="10">
    <source>
        <dbReference type="ARBA" id="ARBA00025699"/>
    </source>
</evidence>
<evidence type="ECO:0000256" key="3">
    <source>
        <dbReference type="ARBA" id="ARBA00012328"/>
    </source>
</evidence>
<dbReference type="PIRSF" id="PIRSF015601">
    <property type="entry name" value="MTase_slr0722"/>
    <property type="match status" value="1"/>
</dbReference>
<comment type="similarity">
    <text evidence="2 12">Belongs to the RNA methyltransferase RsmE family.</text>
</comment>
<dbReference type="EMBL" id="JAUSUR010000008">
    <property type="protein sequence ID" value="MDQ0362972.1"/>
    <property type="molecule type" value="Genomic_DNA"/>
</dbReference>
<evidence type="ECO:0000256" key="6">
    <source>
        <dbReference type="ARBA" id="ARBA00022552"/>
    </source>
</evidence>
<dbReference type="SUPFAM" id="SSF75217">
    <property type="entry name" value="alpha/beta knot"/>
    <property type="match status" value="1"/>
</dbReference>
<comment type="catalytic activity">
    <reaction evidence="11 12">
        <text>uridine(1498) in 16S rRNA + S-adenosyl-L-methionine = N(3)-methyluridine(1498) in 16S rRNA + S-adenosyl-L-homocysteine + H(+)</text>
        <dbReference type="Rhea" id="RHEA:42920"/>
        <dbReference type="Rhea" id="RHEA-COMP:10283"/>
        <dbReference type="Rhea" id="RHEA-COMP:10284"/>
        <dbReference type="ChEBI" id="CHEBI:15378"/>
        <dbReference type="ChEBI" id="CHEBI:57856"/>
        <dbReference type="ChEBI" id="CHEBI:59789"/>
        <dbReference type="ChEBI" id="CHEBI:65315"/>
        <dbReference type="ChEBI" id="CHEBI:74502"/>
        <dbReference type="EC" id="2.1.1.193"/>
    </reaction>
</comment>
<dbReference type="PANTHER" id="PTHR30027:SF3">
    <property type="entry name" value="16S RRNA (URACIL(1498)-N(3))-METHYLTRANSFERASE"/>
    <property type="match status" value="1"/>
</dbReference>
<dbReference type="NCBIfam" id="TIGR00046">
    <property type="entry name" value="RsmE family RNA methyltransferase"/>
    <property type="match status" value="1"/>
</dbReference>
<dbReference type="Proteomes" id="UP001230220">
    <property type="component" value="Unassembled WGS sequence"/>
</dbReference>